<reference evidence="2 3" key="1">
    <citation type="submission" date="2019-02" db="EMBL/GenBank/DDBJ databases">
        <title>Apibacter muscae sp. nov.: a novel member of the house fly microbiota.</title>
        <authorList>
            <person name="Park R."/>
        </authorList>
    </citation>
    <scope>NUCLEOTIDE SEQUENCE [LARGE SCALE GENOMIC DNA]</scope>
    <source>
        <strain evidence="2 3">AL1</strain>
    </source>
</reference>
<sequence>MGNKINLDNKQQLVVNISAFTEVGNMDSLTIELSRGLEAGLTINKIKEILVHLYAYTGFPRSLNALAAFMQVIEEAKKQGKEYIEGENTSPLPENTDILKLGTQVQTELVGQPVSGGVMEFSPAIDRYLKTHLFGDIFAGDVLTYQQRELVTVSALAAMTGLESQLQSHLVIAMNTGLTENQLLEVMDQIEQNINKEQADIGRKILSKLKEYK</sequence>
<dbReference type="EMBL" id="SELH01000026">
    <property type="protein sequence ID" value="TWP26245.1"/>
    <property type="molecule type" value="Genomic_DNA"/>
</dbReference>
<dbReference type="InterPro" id="IPR052512">
    <property type="entry name" value="4CMD/NDH-1_regulator"/>
</dbReference>
<feature type="domain" description="Carboxymuconolactone decarboxylase-like" evidence="1">
    <location>
        <begin position="123"/>
        <end position="190"/>
    </location>
</feature>
<dbReference type="SUPFAM" id="SSF69118">
    <property type="entry name" value="AhpD-like"/>
    <property type="match status" value="1"/>
</dbReference>
<dbReference type="GO" id="GO:0051920">
    <property type="term" value="F:peroxiredoxin activity"/>
    <property type="evidence" value="ECO:0007669"/>
    <property type="project" value="InterPro"/>
</dbReference>
<dbReference type="InterPro" id="IPR029032">
    <property type="entry name" value="AhpD-like"/>
</dbReference>
<dbReference type="PANTHER" id="PTHR33570">
    <property type="entry name" value="4-CARBOXYMUCONOLACTONE DECARBOXYLASE FAMILY PROTEIN"/>
    <property type="match status" value="1"/>
</dbReference>
<comment type="caution">
    <text evidence="2">The sequence shown here is derived from an EMBL/GenBank/DDBJ whole genome shotgun (WGS) entry which is preliminary data.</text>
</comment>
<name>A0A563D7R8_9FLAO</name>
<evidence type="ECO:0000313" key="3">
    <source>
        <dbReference type="Proteomes" id="UP000319499"/>
    </source>
</evidence>
<protein>
    <submittedName>
        <fullName evidence="2">Carboxymuconolactone decarboxylase family protein</fullName>
    </submittedName>
</protein>
<keyword evidence="3" id="KW-1185">Reference proteome</keyword>
<evidence type="ECO:0000259" key="1">
    <source>
        <dbReference type="Pfam" id="PF02627"/>
    </source>
</evidence>
<dbReference type="RefSeq" id="WP_146293596.1">
    <property type="nucleotide sequence ID" value="NZ_SELH01000026.1"/>
</dbReference>
<accession>A0A563D7R8</accession>
<dbReference type="Pfam" id="PF02627">
    <property type="entry name" value="CMD"/>
    <property type="match status" value="1"/>
</dbReference>
<dbReference type="Gene3D" id="1.20.1290.10">
    <property type="entry name" value="AhpD-like"/>
    <property type="match status" value="1"/>
</dbReference>
<dbReference type="PANTHER" id="PTHR33570:SF2">
    <property type="entry name" value="CARBOXYMUCONOLACTONE DECARBOXYLASE-LIKE DOMAIN-CONTAINING PROTEIN"/>
    <property type="match status" value="1"/>
</dbReference>
<evidence type="ECO:0000313" key="2">
    <source>
        <dbReference type="EMBL" id="TWP26245.1"/>
    </source>
</evidence>
<gene>
    <name evidence="2" type="ORF">ETU09_11155</name>
</gene>
<dbReference type="InterPro" id="IPR003779">
    <property type="entry name" value="CMD-like"/>
</dbReference>
<dbReference type="Proteomes" id="UP000319499">
    <property type="component" value="Unassembled WGS sequence"/>
</dbReference>
<dbReference type="OrthoDB" id="9812754at2"/>
<organism evidence="2 3">
    <name type="scientific">Apibacter muscae</name>
    <dbReference type="NCBI Taxonomy" id="2509004"/>
    <lineage>
        <taxon>Bacteria</taxon>
        <taxon>Pseudomonadati</taxon>
        <taxon>Bacteroidota</taxon>
        <taxon>Flavobacteriia</taxon>
        <taxon>Flavobacteriales</taxon>
        <taxon>Weeksellaceae</taxon>
        <taxon>Apibacter</taxon>
    </lineage>
</organism>
<proteinExistence type="predicted"/>
<dbReference type="AlphaFoldDB" id="A0A563D7R8"/>